<protein>
    <recommendedName>
        <fullName evidence="1">Bacterial CdiA-CT RNAse A domain-containing protein</fullName>
    </recommendedName>
</protein>
<sequence length="452" mass="50889">MSYSIEGSSVADSTLKNIIKVTYKYKGEEQNVYFLNAGIEDGTIKFYEDTIVKIQTSLTQAIPYIMSGGNLVQALTIGTNIPSPSDINRSSSSRRTRRSIRDFDLSLKIDLDKIENMVKDFIYSDAFGIDRHCFTENEITMINKGIVTAIGSDYSFGITDLSNKGLGKLTEWFGETNIVKANQKDYYYCYGETQAHIAVMALAYVENEVIRKNYSWVKDQINNLKNIKISLPRINYDSAKVALAGAGGSWGVSVSSAEVAVGKVGGTFAVGFYLASQLGGYKASMNLPDSQRRMNRTSKKSSSEIKQVANNRSELEELAKDRNGHMQERHVKVNDRDIKNRSKNVPNRPATRWKSKDTLLNTLEEMLKNNSDDIANWIDGKNRNFNNRNVQFITGRNGERRLRIEYIGNNSLGFGYRNGNVIPKEQIKNAIFVLQESPNKYGFEFITGYPCK</sequence>
<evidence type="ECO:0000259" key="1">
    <source>
        <dbReference type="Pfam" id="PF18431"/>
    </source>
</evidence>
<dbReference type="Proteomes" id="UP000242497">
    <property type="component" value="Unassembled WGS sequence"/>
</dbReference>
<proteinExistence type="predicted"/>
<dbReference type="AlphaFoldDB" id="A0A1M6NEN5"/>
<dbReference type="RefSeq" id="WP_072888289.1">
    <property type="nucleotide sequence ID" value="NZ_FRAE01000022.1"/>
</dbReference>
<accession>A0A1M6NEN5</accession>
<keyword evidence="3" id="KW-1185">Reference proteome</keyword>
<feature type="domain" description="Bacterial CdiA-CT RNAse A" evidence="1">
    <location>
        <begin position="324"/>
        <end position="450"/>
    </location>
</feature>
<dbReference type="InterPro" id="IPR041436">
    <property type="entry name" value="RNAse_A_bac"/>
</dbReference>
<organism evidence="2 3">
    <name type="scientific">Tepidibacter formicigenes DSM 15518</name>
    <dbReference type="NCBI Taxonomy" id="1123349"/>
    <lineage>
        <taxon>Bacteria</taxon>
        <taxon>Bacillati</taxon>
        <taxon>Bacillota</taxon>
        <taxon>Clostridia</taxon>
        <taxon>Peptostreptococcales</taxon>
        <taxon>Peptostreptococcaceae</taxon>
        <taxon>Tepidibacter</taxon>
    </lineage>
</organism>
<gene>
    <name evidence="2" type="ORF">SAMN02744037_01248</name>
</gene>
<evidence type="ECO:0000313" key="2">
    <source>
        <dbReference type="EMBL" id="SHJ94188.1"/>
    </source>
</evidence>
<dbReference type="EMBL" id="FRAE01000022">
    <property type="protein sequence ID" value="SHJ94188.1"/>
    <property type="molecule type" value="Genomic_DNA"/>
</dbReference>
<name>A0A1M6NEN5_9FIRM</name>
<dbReference type="Pfam" id="PF18431">
    <property type="entry name" value="RNAse_A_bac"/>
    <property type="match status" value="1"/>
</dbReference>
<evidence type="ECO:0000313" key="3">
    <source>
        <dbReference type="Proteomes" id="UP000242497"/>
    </source>
</evidence>
<reference evidence="3" key="1">
    <citation type="submission" date="2016-11" db="EMBL/GenBank/DDBJ databases">
        <authorList>
            <person name="Varghese N."/>
            <person name="Submissions S."/>
        </authorList>
    </citation>
    <scope>NUCLEOTIDE SEQUENCE [LARGE SCALE GENOMIC DNA]</scope>
    <source>
        <strain evidence="3">DSM 15518</strain>
    </source>
</reference>